<sequence>MLAALDGDPVRLASVAGTARAAGDAEIEVLALDALAHVRAERGDAAGARAALAGRPSPGGPRRAALAAMAAARHLLADGDRVDRDPALSRL</sequence>
<accession>A0A919UGV1</accession>
<keyword evidence="2" id="KW-1185">Reference proteome</keyword>
<dbReference type="AlphaFoldDB" id="A0A919UGV1"/>
<comment type="caution">
    <text evidence="1">The sequence shown here is derived from an EMBL/GenBank/DDBJ whole genome shotgun (WGS) entry which is preliminary data.</text>
</comment>
<dbReference type="EMBL" id="BONQ01000127">
    <property type="protein sequence ID" value="GIG50068.1"/>
    <property type="molecule type" value="Genomic_DNA"/>
</dbReference>
<gene>
    <name evidence="1" type="ORF">Dsi01nite_081090</name>
</gene>
<evidence type="ECO:0000313" key="1">
    <source>
        <dbReference type="EMBL" id="GIG50068.1"/>
    </source>
</evidence>
<proteinExistence type="predicted"/>
<name>A0A919UGV1_9ACTN</name>
<evidence type="ECO:0000313" key="2">
    <source>
        <dbReference type="Proteomes" id="UP000660611"/>
    </source>
</evidence>
<protein>
    <submittedName>
        <fullName evidence="1">Uncharacterized protein</fullName>
    </submittedName>
</protein>
<organism evidence="1 2">
    <name type="scientific">Dactylosporangium siamense</name>
    <dbReference type="NCBI Taxonomy" id="685454"/>
    <lineage>
        <taxon>Bacteria</taxon>
        <taxon>Bacillati</taxon>
        <taxon>Actinomycetota</taxon>
        <taxon>Actinomycetes</taxon>
        <taxon>Micromonosporales</taxon>
        <taxon>Micromonosporaceae</taxon>
        <taxon>Dactylosporangium</taxon>
    </lineage>
</organism>
<reference evidence="1" key="1">
    <citation type="submission" date="2021-01" db="EMBL/GenBank/DDBJ databases">
        <title>Whole genome shotgun sequence of Dactylosporangium siamense NBRC 106093.</title>
        <authorList>
            <person name="Komaki H."/>
            <person name="Tamura T."/>
        </authorList>
    </citation>
    <scope>NUCLEOTIDE SEQUENCE</scope>
    <source>
        <strain evidence="1">NBRC 106093</strain>
    </source>
</reference>
<dbReference type="Proteomes" id="UP000660611">
    <property type="component" value="Unassembled WGS sequence"/>
</dbReference>